<dbReference type="AlphaFoldDB" id="A0A485NNB9"/>
<reference evidence="1 2" key="1">
    <citation type="submission" date="2019-01" db="EMBL/GenBank/DDBJ databases">
        <authorList>
            <person name="Alioto T."/>
            <person name="Alioto T."/>
        </authorList>
    </citation>
    <scope>NUCLEOTIDE SEQUENCE [LARGE SCALE GENOMIC DNA]</scope>
</reference>
<gene>
    <name evidence="1" type="ORF">LYPA_23C005657</name>
</gene>
<evidence type="ECO:0000313" key="2">
    <source>
        <dbReference type="Proteomes" id="UP000386466"/>
    </source>
</evidence>
<proteinExistence type="predicted"/>
<accession>A0A485NNB9</accession>
<protein>
    <submittedName>
        <fullName evidence="1">Uncharacterized protein</fullName>
    </submittedName>
</protein>
<organism evidence="1 2">
    <name type="scientific">Lynx pardinus</name>
    <name type="common">Iberian lynx</name>
    <name type="synonym">Felis pardina</name>
    <dbReference type="NCBI Taxonomy" id="191816"/>
    <lineage>
        <taxon>Eukaryota</taxon>
        <taxon>Metazoa</taxon>
        <taxon>Chordata</taxon>
        <taxon>Craniata</taxon>
        <taxon>Vertebrata</taxon>
        <taxon>Euteleostomi</taxon>
        <taxon>Mammalia</taxon>
        <taxon>Eutheria</taxon>
        <taxon>Laurasiatheria</taxon>
        <taxon>Carnivora</taxon>
        <taxon>Feliformia</taxon>
        <taxon>Felidae</taxon>
        <taxon>Felinae</taxon>
        <taxon>Lynx</taxon>
    </lineage>
</organism>
<sequence>MQSFEKMGNLSCFLEQRRALPASSSLEEKRSALGHLPPSYPCLQPFVEINRRYRETKVFFRRFAAMDNVWLLKIRVDNEPMESLIYDVSDSIVVDLIWEACDYVCKLKINQLVFVLKTFREHPPVNGPWLDPASGKLIYCHFYHESQHKSLMILAAIRVLLLSRICQLP</sequence>
<dbReference type="EMBL" id="CAAGRJ010018540">
    <property type="protein sequence ID" value="VFV33749.1"/>
    <property type="molecule type" value="Genomic_DNA"/>
</dbReference>
<evidence type="ECO:0000313" key="1">
    <source>
        <dbReference type="EMBL" id="VFV33749.1"/>
    </source>
</evidence>
<name>A0A485NNB9_LYNPA</name>
<dbReference type="Proteomes" id="UP000386466">
    <property type="component" value="Unassembled WGS sequence"/>
</dbReference>
<keyword evidence="2" id="KW-1185">Reference proteome</keyword>